<name>A0A426TT82_9CHLR</name>
<proteinExistence type="predicted"/>
<dbReference type="Pfam" id="PF07929">
    <property type="entry name" value="PRiA4_ORF3"/>
    <property type="match status" value="1"/>
</dbReference>
<dbReference type="InterPro" id="IPR024047">
    <property type="entry name" value="MM3350-like_sf"/>
</dbReference>
<dbReference type="EMBL" id="RSAS01000770">
    <property type="protein sequence ID" value="RRR67670.1"/>
    <property type="molecule type" value="Genomic_DNA"/>
</dbReference>
<accession>A0A426TT82</accession>
<evidence type="ECO:0000313" key="3">
    <source>
        <dbReference type="Proteomes" id="UP000280307"/>
    </source>
</evidence>
<organism evidence="2 3">
    <name type="scientific">Candidatus Viridilinea halotolerans</name>
    <dbReference type="NCBI Taxonomy" id="2491704"/>
    <lineage>
        <taxon>Bacteria</taxon>
        <taxon>Bacillati</taxon>
        <taxon>Chloroflexota</taxon>
        <taxon>Chloroflexia</taxon>
        <taxon>Chloroflexales</taxon>
        <taxon>Chloroflexineae</taxon>
        <taxon>Oscillochloridaceae</taxon>
        <taxon>Candidatus Viridilinea</taxon>
    </lineage>
</organism>
<comment type="caution">
    <text evidence="2">The sequence shown here is derived from an EMBL/GenBank/DDBJ whole genome shotgun (WGS) entry which is preliminary data.</text>
</comment>
<dbReference type="InterPro" id="IPR012912">
    <property type="entry name" value="Plasmid_pRiA4b_Orf3-like"/>
</dbReference>
<evidence type="ECO:0000259" key="1">
    <source>
        <dbReference type="Pfam" id="PF07929"/>
    </source>
</evidence>
<gene>
    <name evidence="2" type="ORF">EI684_18625</name>
</gene>
<feature type="domain" description="Plasmid pRiA4b Orf3-like" evidence="1">
    <location>
        <begin position="11"/>
        <end position="57"/>
    </location>
</feature>
<dbReference type="PANTHER" id="PTHR41878:SF1">
    <property type="entry name" value="TNPR PROTEIN"/>
    <property type="match status" value="1"/>
</dbReference>
<dbReference type="Proteomes" id="UP000280307">
    <property type="component" value="Unassembled WGS sequence"/>
</dbReference>
<protein>
    <recommendedName>
        <fullName evidence="1">Plasmid pRiA4b Orf3-like domain-containing protein</fullName>
    </recommendedName>
</protein>
<reference evidence="2 3" key="1">
    <citation type="submission" date="2018-12" db="EMBL/GenBank/DDBJ databases">
        <title>Genome Sequence of Candidatus Viridilinea halotolerans isolated from saline sulfide-rich spring.</title>
        <authorList>
            <person name="Grouzdev D.S."/>
            <person name="Burganskaya E.I."/>
            <person name="Krutkina M.S."/>
            <person name="Sukhacheva M.V."/>
            <person name="Gorlenko V.M."/>
        </authorList>
    </citation>
    <scope>NUCLEOTIDE SEQUENCE [LARGE SCALE GENOMIC DNA]</scope>
    <source>
        <strain evidence="2">Chok-6</strain>
    </source>
</reference>
<dbReference type="SUPFAM" id="SSF159941">
    <property type="entry name" value="MM3350-like"/>
    <property type="match status" value="1"/>
</dbReference>
<dbReference type="Gene3D" id="3.10.290.30">
    <property type="entry name" value="MM3350-like"/>
    <property type="match status" value="1"/>
</dbReference>
<dbReference type="PANTHER" id="PTHR41878">
    <property type="entry name" value="LEXA REPRESSOR-RELATED"/>
    <property type="match status" value="1"/>
</dbReference>
<dbReference type="AlphaFoldDB" id="A0A426TT82"/>
<sequence>MACHGRFRQPRAAPPEDCGGIWGYANFLQAITNPEHPDHEEMLDWGGEAFNPEYFDLVDANTMLQRLR</sequence>
<evidence type="ECO:0000313" key="2">
    <source>
        <dbReference type="EMBL" id="RRR67670.1"/>
    </source>
</evidence>